<evidence type="ECO:0000313" key="2">
    <source>
        <dbReference type="EMBL" id="GEU75183.1"/>
    </source>
</evidence>
<dbReference type="AlphaFoldDB" id="A0A6L2MMI9"/>
<evidence type="ECO:0000256" key="1">
    <source>
        <dbReference type="SAM" id="MobiDB-lite"/>
    </source>
</evidence>
<dbReference type="EMBL" id="BKCJ010007033">
    <property type="protein sequence ID" value="GEU75183.1"/>
    <property type="molecule type" value="Genomic_DNA"/>
</dbReference>
<gene>
    <name evidence="2" type="ORF">Tci_047161</name>
</gene>
<accession>A0A6L2MMI9</accession>
<proteinExistence type="predicted"/>
<sequence length="269" mass="31427">MKTRGRKKSVAEPAPPARDPRDVETIKRLQQWIQELEFQQFQQDSPVEEMETESKIWDDGSEDVIPFGKGKPLLTKKIESEPIIWDIWDKEEEYPFVNKYPSFKEESIMFVEVESCFVYDTDNEEEELMPIYDTDIEDVIKEEEGLIGKGGLGGEEDSIEDFVVMANDICYSMIQTTLSIDFGEDINTKSHELIPFEKSIIIKVSQSSFKFLNHKKYQEWYLKAAPMVDKLGFKTLKVRGRVIIKKGNLMYRIQIWMLRVQRASEKTRG</sequence>
<reference evidence="2" key="1">
    <citation type="journal article" date="2019" name="Sci. Rep.">
        <title>Draft genome of Tanacetum cinerariifolium, the natural source of mosquito coil.</title>
        <authorList>
            <person name="Yamashiro T."/>
            <person name="Shiraishi A."/>
            <person name="Satake H."/>
            <person name="Nakayama K."/>
        </authorList>
    </citation>
    <scope>NUCLEOTIDE SEQUENCE</scope>
</reference>
<organism evidence="2">
    <name type="scientific">Tanacetum cinerariifolium</name>
    <name type="common">Dalmatian daisy</name>
    <name type="synonym">Chrysanthemum cinerariifolium</name>
    <dbReference type="NCBI Taxonomy" id="118510"/>
    <lineage>
        <taxon>Eukaryota</taxon>
        <taxon>Viridiplantae</taxon>
        <taxon>Streptophyta</taxon>
        <taxon>Embryophyta</taxon>
        <taxon>Tracheophyta</taxon>
        <taxon>Spermatophyta</taxon>
        <taxon>Magnoliopsida</taxon>
        <taxon>eudicotyledons</taxon>
        <taxon>Gunneridae</taxon>
        <taxon>Pentapetalae</taxon>
        <taxon>asterids</taxon>
        <taxon>campanulids</taxon>
        <taxon>Asterales</taxon>
        <taxon>Asteraceae</taxon>
        <taxon>Asteroideae</taxon>
        <taxon>Anthemideae</taxon>
        <taxon>Anthemidinae</taxon>
        <taxon>Tanacetum</taxon>
    </lineage>
</organism>
<protein>
    <submittedName>
        <fullName evidence="2">Uncharacterized protein</fullName>
    </submittedName>
</protein>
<comment type="caution">
    <text evidence="2">The sequence shown here is derived from an EMBL/GenBank/DDBJ whole genome shotgun (WGS) entry which is preliminary data.</text>
</comment>
<name>A0A6L2MMI9_TANCI</name>
<feature type="region of interest" description="Disordered" evidence="1">
    <location>
        <begin position="1"/>
        <end position="23"/>
    </location>
</feature>